<sequence length="120" mass="12951">MPTPRYGTGAAHIPGVGDIVVGGLTRTTYNELIVSIGEIFLTASSPLGHAGSWCEITPMLHARFRPSAEFFNGKVYVTDDSISVEMLTLFPEGPSQWTEVINTAFKPRSITSFNGSLLFG</sequence>
<organism evidence="3">
    <name type="scientific">Rodentolepis nana</name>
    <name type="common">Dwarf tapeworm</name>
    <name type="synonym">Hymenolepis nana</name>
    <dbReference type="NCBI Taxonomy" id="102285"/>
    <lineage>
        <taxon>Eukaryota</taxon>
        <taxon>Metazoa</taxon>
        <taxon>Spiralia</taxon>
        <taxon>Lophotrochozoa</taxon>
        <taxon>Platyhelminthes</taxon>
        <taxon>Cestoda</taxon>
        <taxon>Eucestoda</taxon>
        <taxon>Cyclophyllidea</taxon>
        <taxon>Hymenolepididae</taxon>
        <taxon>Rodentolepis</taxon>
    </lineage>
</organism>
<evidence type="ECO:0000313" key="3">
    <source>
        <dbReference type="WBParaSite" id="HNAJ_0001345801-mRNA-1"/>
    </source>
</evidence>
<dbReference type="Proteomes" id="UP000278807">
    <property type="component" value="Unassembled WGS sequence"/>
</dbReference>
<reference evidence="1 2" key="2">
    <citation type="submission" date="2018-11" db="EMBL/GenBank/DDBJ databases">
        <authorList>
            <consortium name="Pathogen Informatics"/>
        </authorList>
    </citation>
    <scope>NUCLEOTIDE SEQUENCE [LARGE SCALE GENOMIC DNA]</scope>
</reference>
<dbReference type="EMBL" id="UZAE01015424">
    <property type="protein sequence ID" value="VDO15917.1"/>
    <property type="molecule type" value="Genomic_DNA"/>
</dbReference>
<proteinExistence type="predicted"/>
<dbReference type="AlphaFoldDB" id="A0A0R3U009"/>
<reference evidence="3" key="1">
    <citation type="submission" date="2017-02" db="UniProtKB">
        <authorList>
            <consortium name="WormBaseParasite"/>
        </authorList>
    </citation>
    <scope>IDENTIFICATION</scope>
</reference>
<keyword evidence="2" id="KW-1185">Reference proteome</keyword>
<evidence type="ECO:0000313" key="1">
    <source>
        <dbReference type="EMBL" id="VDO15917.1"/>
    </source>
</evidence>
<name>A0A0R3U009_RODNA</name>
<gene>
    <name evidence="1" type="ORF">HNAJ_LOCUS13432</name>
</gene>
<dbReference type="InterPro" id="IPR015915">
    <property type="entry name" value="Kelch-typ_b-propeller"/>
</dbReference>
<evidence type="ECO:0000313" key="2">
    <source>
        <dbReference type="Proteomes" id="UP000278807"/>
    </source>
</evidence>
<dbReference type="Gene3D" id="2.120.10.80">
    <property type="entry name" value="Kelch-type beta propeller"/>
    <property type="match status" value="1"/>
</dbReference>
<accession>A0A0R3U009</accession>
<dbReference type="SUPFAM" id="SSF117281">
    <property type="entry name" value="Kelch motif"/>
    <property type="match status" value="1"/>
</dbReference>
<dbReference type="WBParaSite" id="HNAJ_0001345801-mRNA-1">
    <property type="protein sequence ID" value="HNAJ_0001345801-mRNA-1"/>
    <property type="gene ID" value="HNAJ_0001345801"/>
</dbReference>
<dbReference type="OrthoDB" id="6253194at2759"/>
<protein>
    <submittedName>
        <fullName evidence="3">HNH endonuclease</fullName>
    </submittedName>
</protein>